<evidence type="ECO:0000256" key="3">
    <source>
        <dbReference type="ARBA" id="ARBA00022490"/>
    </source>
</evidence>
<evidence type="ECO:0000313" key="11">
    <source>
        <dbReference type="EMBL" id="KII68309.1"/>
    </source>
</evidence>
<evidence type="ECO:0000256" key="8">
    <source>
        <dbReference type="RuleBase" id="RU364018"/>
    </source>
</evidence>
<evidence type="ECO:0000313" key="12">
    <source>
        <dbReference type="Proteomes" id="UP000031668"/>
    </source>
</evidence>
<keyword evidence="7 8" id="KW-0968">Cytoplasmic vesicle</keyword>
<protein>
    <recommendedName>
        <fullName evidence="8">Coatomer subunit delta</fullName>
    </recommendedName>
</protein>
<proteinExistence type="inferred from homology"/>
<dbReference type="GO" id="GO:0015031">
    <property type="term" value="P:protein transport"/>
    <property type="evidence" value="ECO:0007669"/>
    <property type="project" value="UniProtKB-KW"/>
</dbReference>
<feature type="domain" description="MHD" evidence="10">
    <location>
        <begin position="1"/>
        <end position="169"/>
    </location>
</feature>
<keyword evidence="8" id="KW-0472">Membrane</keyword>
<name>A0A0C2IS79_THEKT</name>
<dbReference type="EMBL" id="JWZT01002870">
    <property type="protein sequence ID" value="KII68309.1"/>
    <property type="molecule type" value="Genomic_DNA"/>
</dbReference>
<comment type="similarity">
    <text evidence="1 8">Belongs to the adaptor complexes medium subunit family. Delta-COP subfamily.</text>
</comment>
<dbReference type="PROSITE" id="PS51072">
    <property type="entry name" value="MHD"/>
    <property type="match status" value="1"/>
</dbReference>
<keyword evidence="4 8" id="KW-0931">ER-Golgi transport</keyword>
<dbReference type="InterPro" id="IPR036168">
    <property type="entry name" value="AP2_Mu_C_sf"/>
</dbReference>
<dbReference type="GO" id="GO:0006890">
    <property type="term" value="P:retrograde vesicle-mediated transport, Golgi to endoplasmic reticulum"/>
    <property type="evidence" value="ECO:0007669"/>
    <property type="project" value="UniProtKB-UniRule"/>
</dbReference>
<keyword evidence="5 8" id="KW-0653">Protein transport</keyword>
<dbReference type="GO" id="GO:0006888">
    <property type="term" value="P:endoplasmic reticulum to Golgi vesicle-mediated transport"/>
    <property type="evidence" value="ECO:0007669"/>
    <property type="project" value="TreeGrafter"/>
</dbReference>
<evidence type="ECO:0000256" key="7">
    <source>
        <dbReference type="ARBA" id="ARBA00023329"/>
    </source>
</evidence>
<accession>A0A0C2IS79</accession>
<keyword evidence="6 8" id="KW-0333">Golgi apparatus</keyword>
<evidence type="ECO:0000256" key="9">
    <source>
        <dbReference type="RuleBase" id="RU366052"/>
    </source>
</evidence>
<dbReference type="Pfam" id="PF00928">
    <property type="entry name" value="Adap_comp_sub"/>
    <property type="match status" value="1"/>
</dbReference>
<dbReference type="GO" id="GO:0000139">
    <property type="term" value="C:Golgi membrane"/>
    <property type="evidence" value="ECO:0007669"/>
    <property type="project" value="UniProtKB-SubCell"/>
</dbReference>
<evidence type="ECO:0000256" key="2">
    <source>
        <dbReference type="ARBA" id="ARBA00022448"/>
    </source>
</evidence>
<dbReference type="OrthoDB" id="10266042at2759"/>
<keyword evidence="2 8" id="KW-0813">Transport</keyword>
<dbReference type="AlphaFoldDB" id="A0A0C2IS79"/>
<dbReference type="SUPFAM" id="SSF49447">
    <property type="entry name" value="Second domain of Mu2 adaptin subunit (ap50) of ap2 adaptor"/>
    <property type="match status" value="1"/>
</dbReference>
<keyword evidence="12" id="KW-1185">Reference proteome</keyword>
<comment type="subunit">
    <text evidence="8">Oligomeric complex that consists of at least the alpha, beta, beta', gamma, delta, epsilon and zeta subunits.</text>
</comment>
<keyword evidence="3 8" id="KW-0963">Cytoplasm</keyword>
<gene>
    <name evidence="11" type="ORF">RF11_06752</name>
</gene>
<evidence type="ECO:0000259" key="10">
    <source>
        <dbReference type="PROSITE" id="PS51072"/>
    </source>
</evidence>
<evidence type="ECO:0000256" key="4">
    <source>
        <dbReference type="ARBA" id="ARBA00022892"/>
    </source>
</evidence>
<evidence type="ECO:0000256" key="1">
    <source>
        <dbReference type="ARBA" id="ARBA00010516"/>
    </source>
</evidence>
<comment type="caution">
    <text evidence="11">The sequence shown here is derived from an EMBL/GenBank/DDBJ whole genome shotgun (WGS) entry which is preliminary data.</text>
</comment>
<dbReference type="GO" id="GO:0030126">
    <property type="term" value="C:COPI vesicle coat"/>
    <property type="evidence" value="ECO:0007669"/>
    <property type="project" value="UniProtKB-UniRule"/>
</dbReference>
<dbReference type="InterPro" id="IPR027059">
    <property type="entry name" value="Coatomer_dsu"/>
</dbReference>
<comment type="function">
    <text evidence="8">The coatomer is a cytosolic protein complex that binds to dilysine motifs and reversibly associates with Golgi non-clathrin-coated vesicles, which further mediate biosynthetic protein transport from the ER, via the Golgi up to the trans Golgi network. Coatomer complex is required for budding from Golgi membranes, and is essential for the retrograde Golgi-to-ER transport of dilysine-tagged proteins.</text>
</comment>
<organism evidence="11 12">
    <name type="scientific">Thelohanellus kitauei</name>
    <name type="common">Myxosporean</name>
    <dbReference type="NCBI Taxonomy" id="669202"/>
    <lineage>
        <taxon>Eukaryota</taxon>
        <taxon>Metazoa</taxon>
        <taxon>Cnidaria</taxon>
        <taxon>Myxozoa</taxon>
        <taxon>Myxosporea</taxon>
        <taxon>Bivalvulida</taxon>
        <taxon>Platysporina</taxon>
        <taxon>Myxobolidae</taxon>
        <taxon>Thelohanellus</taxon>
    </lineage>
</organism>
<dbReference type="Gene3D" id="2.60.40.1170">
    <property type="entry name" value="Mu homology domain, subdomain B"/>
    <property type="match status" value="1"/>
</dbReference>
<dbReference type="GO" id="GO:0051645">
    <property type="term" value="P:Golgi localization"/>
    <property type="evidence" value="ECO:0007669"/>
    <property type="project" value="TreeGrafter"/>
</dbReference>
<dbReference type="InterPro" id="IPR028565">
    <property type="entry name" value="MHD"/>
</dbReference>
<reference evidence="11 12" key="1">
    <citation type="journal article" date="2014" name="Genome Biol. Evol.">
        <title>The genome of the myxosporean Thelohanellus kitauei shows adaptations to nutrient acquisition within its fish host.</title>
        <authorList>
            <person name="Yang Y."/>
            <person name="Xiong J."/>
            <person name="Zhou Z."/>
            <person name="Huo F."/>
            <person name="Miao W."/>
            <person name="Ran C."/>
            <person name="Liu Y."/>
            <person name="Zhang J."/>
            <person name="Feng J."/>
            <person name="Wang M."/>
            <person name="Wang M."/>
            <person name="Wang L."/>
            <person name="Yao B."/>
        </authorList>
    </citation>
    <scope>NUCLEOTIDE SEQUENCE [LARGE SCALE GENOMIC DNA]</scope>
    <source>
        <strain evidence="11">Wuqing</strain>
    </source>
</reference>
<comment type="subcellular location">
    <subcellularLocation>
        <location evidence="8 9">Cytoplasm</location>
    </subcellularLocation>
    <subcellularLocation>
        <location evidence="8 9">Cytoplasmic vesicle</location>
        <location evidence="8 9">COPI-coated vesicle membrane</location>
        <topology evidence="8 9">Peripheral membrane protein</topology>
        <orientation evidence="8 9">Cytoplasmic side</orientation>
    </subcellularLocation>
    <subcellularLocation>
        <location evidence="8 9">Golgi apparatus membrane</location>
        <topology evidence="8 9">Peripheral membrane protein</topology>
        <orientation evidence="8 9">Cytoplasmic side</orientation>
    </subcellularLocation>
</comment>
<evidence type="ECO:0000256" key="5">
    <source>
        <dbReference type="ARBA" id="ARBA00022927"/>
    </source>
</evidence>
<dbReference type="PANTHER" id="PTHR10121">
    <property type="entry name" value="COATOMER SUBUNIT DELTA"/>
    <property type="match status" value="1"/>
</dbReference>
<evidence type="ECO:0000256" key="6">
    <source>
        <dbReference type="ARBA" id="ARBA00023034"/>
    </source>
</evidence>
<dbReference type="Proteomes" id="UP000031668">
    <property type="component" value="Unassembled WGS sequence"/>
</dbReference>
<dbReference type="PANTHER" id="PTHR10121:SF0">
    <property type="entry name" value="COATOMER SUBUNIT DELTA"/>
    <property type="match status" value="1"/>
</dbReference>
<sequence length="169" mass="19238">MFLLTQTSDSFVGNVYQTPRHFCHLKVRICFIVLTWVTEESNGCIVTIECQPKRNITVRDISICIPQPPKCKQVVVKEISTGTFYNRDVKKNILEWKIPELDVSTRDSVSIEIGTDSGTTNNFYPVSVSFTSPNVYNEIKVTDVFLVSDQSSIPFTIDYHLTTDSYQIV</sequence>